<comment type="similarity">
    <text evidence="1">Belongs to the 'GDXG' lipolytic enzyme family.</text>
</comment>
<reference evidence="5 6" key="1">
    <citation type="journal article" date="2015" name="Genome Biol. Evol.">
        <title>Phylogenomic analyses indicate that early fungi evolved digesting cell walls of algal ancestors of land plants.</title>
        <authorList>
            <person name="Chang Y."/>
            <person name="Wang S."/>
            <person name="Sekimoto S."/>
            <person name="Aerts A.L."/>
            <person name="Choi C."/>
            <person name="Clum A."/>
            <person name="LaButti K.M."/>
            <person name="Lindquist E.A."/>
            <person name="Yee Ngan C."/>
            <person name="Ohm R.A."/>
            <person name="Salamov A.A."/>
            <person name="Grigoriev I.V."/>
            <person name="Spatafora J.W."/>
            <person name="Berbee M.L."/>
        </authorList>
    </citation>
    <scope>NUCLEOTIDE SEQUENCE [LARGE SCALE GENOMIC DNA]</scope>
    <source>
        <strain evidence="5 6">JEL478</strain>
    </source>
</reference>
<dbReference type="InterPro" id="IPR050300">
    <property type="entry name" value="GDXG_lipolytic_enzyme"/>
</dbReference>
<keyword evidence="2 5" id="KW-0378">Hydrolase</keyword>
<proteinExistence type="inferred from homology"/>
<evidence type="ECO:0000256" key="2">
    <source>
        <dbReference type="ARBA" id="ARBA00022801"/>
    </source>
</evidence>
<keyword evidence="6" id="KW-1185">Reference proteome</keyword>
<accession>A0A139A1A0</accession>
<dbReference type="AlphaFoldDB" id="A0A139A1A0"/>
<dbReference type="PROSITE" id="PS01174">
    <property type="entry name" value="LIPASE_GDXG_SER"/>
    <property type="match status" value="1"/>
</dbReference>
<dbReference type="Proteomes" id="UP000070544">
    <property type="component" value="Unassembled WGS sequence"/>
</dbReference>
<feature type="active site" evidence="3">
    <location>
        <position position="165"/>
    </location>
</feature>
<dbReference type="Gene3D" id="3.40.50.1820">
    <property type="entry name" value="alpha/beta hydrolase"/>
    <property type="match status" value="1"/>
</dbReference>
<evidence type="ECO:0000313" key="5">
    <source>
        <dbReference type="EMBL" id="KXS10398.1"/>
    </source>
</evidence>
<gene>
    <name evidence="5" type="ORF">M427DRAFT_139543</name>
</gene>
<feature type="domain" description="Alpha/beta hydrolase fold-3" evidence="4">
    <location>
        <begin position="92"/>
        <end position="299"/>
    </location>
</feature>
<evidence type="ECO:0000259" key="4">
    <source>
        <dbReference type="Pfam" id="PF07859"/>
    </source>
</evidence>
<evidence type="ECO:0000256" key="1">
    <source>
        <dbReference type="ARBA" id="ARBA00010515"/>
    </source>
</evidence>
<dbReference type="OrthoDB" id="408631at2759"/>
<dbReference type="PANTHER" id="PTHR48081">
    <property type="entry name" value="AB HYDROLASE SUPERFAMILY PROTEIN C4A8.06C"/>
    <property type="match status" value="1"/>
</dbReference>
<dbReference type="InterPro" id="IPR029058">
    <property type="entry name" value="AB_hydrolase_fold"/>
</dbReference>
<dbReference type="InterPro" id="IPR013094">
    <property type="entry name" value="AB_hydrolase_3"/>
</dbReference>
<dbReference type="GO" id="GO:0016787">
    <property type="term" value="F:hydrolase activity"/>
    <property type="evidence" value="ECO:0007669"/>
    <property type="project" value="UniProtKB-KW"/>
</dbReference>
<dbReference type="STRING" id="1344416.A0A139A1A0"/>
<sequence>MPQSLKFPVPKTWTPQFLHAVVLTRSALDVYETLDARKSALAAPIMPIPENIVVKPVDVPRIPSPRLEETVSGSISAEWHELKELKEDAPIVIYFHGGGYVAGHVAGHRSQTFPLALRGLSVLSVDYRLAPENPHPAAITDARSVWKWVLSTGHLPKNVVFSGDSAGGGLTYALSLYLRDIGEELPAGLACITPYVDLSLQSPTHNLLDEFQLCILTKQALEHSTKRGYGGAAHHKLKTEPYYSPVFGSVTKAKLPPQLIVTGTVDLFYADCMAMALRRSHGGETVRLEIYENRNHDFQMSDNSPLGPLCQDRIAAFIKQVCSSSAEPITTQLLIVHDTESPTISELGRKDVVSRLSDLVNRWKADSRFGSVAEIDGAPSQYEAIVKGEV</sequence>
<evidence type="ECO:0000313" key="6">
    <source>
        <dbReference type="Proteomes" id="UP000070544"/>
    </source>
</evidence>
<protein>
    <submittedName>
        <fullName evidence="5">Alpha/beta-hydrolase</fullName>
    </submittedName>
</protein>
<dbReference type="PANTHER" id="PTHR48081:SF8">
    <property type="entry name" value="ALPHA_BETA HYDROLASE FOLD-3 DOMAIN-CONTAINING PROTEIN-RELATED"/>
    <property type="match status" value="1"/>
</dbReference>
<dbReference type="Pfam" id="PF07859">
    <property type="entry name" value="Abhydrolase_3"/>
    <property type="match status" value="1"/>
</dbReference>
<dbReference type="EMBL" id="KQ965827">
    <property type="protein sequence ID" value="KXS10398.1"/>
    <property type="molecule type" value="Genomic_DNA"/>
</dbReference>
<evidence type="ECO:0000256" key="3">
    <source>
        <dbReference type="PROSITE-ProRule" id="PRU10038"/>
    </source>
</evidence>
<dbReference type="SUPFAM" id="SSF53474">
    <property type="entry name" value="alpha/beta-Hydrolases"/>
    <property type="match status" value="1"/>
</dbReference>
<dbReference type="InterPro" id="IPR033140">
    <property type="entry name" value="Lipase_GDXG_put_SER_AS"/>
</dbReference>
<name>A0A139A1A0_GONPJ</name>
<organism evidence="5 6">
    <name type="scientific">Gonapodya prolifera (strain JEL478)</name>
    <name type="common">Monoblepharis prolifera</name>
    <dbReference type="NCBI Taxonomy" id="1344416"/>
    <lineage>
        <taxon>Eukaryota</taxon>
        <taxon>Fungi</taxon>
        <taxon>Fungi incertae sedis</taxon>
        <taxon>Chytridiomycota</taxon>
        <taxon>Chytridiomycota incertae sedis</taxon>
        <taxon>Monoblepharidomycetes</taxon>
        <taxon>Monoblepharidales</taxon>
        <taxon>Gonapodyaceae</taxon>
        <taxon>Gonapodya</taxon>
    </lineage>
</organism>